<dbReference type="Proteomes" id="UP000035930">
    <property type="component" value="Chromosome"/>
</dbReference>
<feature type="transmembrane region" description="Helical" evidence="1">
    <location>
        <begin position="6"/>
        <end position="27"/>
    </location>
</feature>
<reference evidence="2" key="1">
    <citation type="submission" date="2017-08" db="EMBL/GenBank/DDBJ databases">
        <title>Complete Genome Sequence of Francisella noatunensis subsp. orientalis strain FNO190.</title>
        <authorList>
            <person name="Pereira F.L."/>
            <person name="Goncalves L.A."/>
            <person name="Guilherme T.C."/>
            <person name="Soares S.C."/>
            <person name="Dorella F.A."/>
            <person name="Carvalho A.F."/>
            <person name="Leibowitz M.P."/>
            <person name="Leal C.A.G."/>
            <person name="Azevedo V.A.C."/>
            <person name="Figueiredo H.C.P."/>
        </authorList>
    </citation>
    <scope>NUCLEOTIDE SEQUENCE</scope>
    <source>
        <strain evidence="2">FNO190</strain>
    </source>
</reference>
<protein>
    <submittedName>
        <fullName evidence="2">Uncharacterized protein</fullName>
    </submittedName>
</protein>
<proteinExistence type="predicted"/>
<sequence length="52" mass="6352">MNYNFILFAVFIFTLVIITKPLGTYIFKVFNNEKTWLDWFAKPFQRVYLLIL</sequence>
<accession>A0ABN4H0L8</accession>
<keyword evidence="1" id="KW-1133">Transmembrane helix</keyword>
<organism evidence="2 3">
    <name type="scientific">Francisella orientalis</name>
    <dbReference type="NCBI Taxonomy" id="299583"/>
    <lineage>
        <taxon>Bacteria</taxon>
        <taxon>Pseudomonadati</taxon>
        <taxon>Pseudomonadota</taxon>
        <taxon>Gammaproteobacteria</taxon>
        <taxon>Thiotrichales</taxon>
        <taxon>Francisellaceae</taxon>
        <taxon>Francisella</taxon>
    </lineage>
</organism>
<evidence type="ECO:0000313" key="3">
    <source>
        <dbReference type="Proteomes" id="UP000035930"/>
    </source>
</evidence>
<dbReference type="GeneID" id="45434021"/>
<keyword evidence="3" id="KW-1185">Reference proteome</keyword>
<name>A0ABN4H0L8_9GAMM</name>
<keyword evidence="1" id="KW-0812">Transmembrane</keyword>
<evidence type="ECO:0000313" key="2">
    <source>
        <dbReference type="EMBL" id="AKN89399.1"/>
    </source>
</evidence>
<evidence type="ECO:0000256" key="1">
    <source>
        <dbReference type="SAM" id="Phobius"/>
    </source>
</evidence>
<keyword evidence="1" id="KW-0472">Membrane</keyword>
<dbReference type="RefSeq" id="WP_014715648.1">
    <property type="nucleotide sequence ID" value="NZ_CP011923.2"/>
</dbReference>
<dbReference type="EMBL" id="CP011923">
    <property type="protein sequence ID" value="AKN89399.1"/>
    <property type="molecule type" value="Genomic_DNA"/>
</dbReference>
<gene>
    <name evidence="2" type="ORF">FNO190_1836</name>
</gene>